<sequence>MLRYQFRVWPSSLPPDIKASPAKTLLWQYFVTVSSRQFKCWEGSEAMGFDDPLGSLLSAMATFDGPLRSAALAFSATEYARAQPSNPPLQSTALLYHEALQMLTSTRGSVPLDAHRLLPPIAAALLLFRVEGVDQVSSGRLLALARSAATCARSLHREGRQNDSRWSILMALLKWTDICTVNSLFSQSPSVVEACASVPVYEEEIRNFSSEFRDWIIHPIYTFSRHLIDPLLRIGRLVQLRKQVSGWSAGIEAEAEALEELLLQSYDRDLDASTSRPAEDPDQVLRVNEAMHAATSIMYYTRVRDVPFTAPFIRRSVARVQQEADVVDSNSLSSRALVFPLFVAGCEAVDEDVRDLITQRILASKRHPELQAPKIVNHLRRIWDIRDAEPGLSWLEWSAKAAAVLEPLLIF</sequence>
<dbReference type="InterPro" id="IPR021858">
    <property type="entry name" value="Fun_TF"/>
</dbReference>
<dbReference type="Pfam" id="PF11951">
    <property type="entry name" value="Fungal_trans_2"/>
    <property type="match status" value="1"/>
</dbReference>
<comment type="subcellular location">
    <subcellularLocation>
        <location evidence="1">Nucleus</location>
    </subcellularLocation>
</comment>
<evidence type="ECO:0000256" key="1">
    <source>
        <dbReference type="ARBA" id="ARBA00004123"/>
    </source>
</evidence>
<comment type="caution">
    <text evidence="3">The sequence shown here is derived from an EMBL/GenBank/DDBJ whole genome shotgun (WGS) entry which is preliminary data.</text>
</comment>
<dbReference type="AlphaFoldDB" id="A0A8H6INP3"/>
<proteinExistence type="predicted"/>
<dbReference type="Proteomes" id="UP000652219">
    <property type="component" value="Unassembled WGS sequence"/>
</dbReference>
<protein>
    <submittedName>
        <fullName evidence="3">Uncharacterized protein</fullName>
    </submittedName>
</protein>
<gene>
    <name evidence="3" type="ORF">CSOJ01_14937</name>
</gene>
<dbReference type="GO" id="GO:0003700">
    <property type="term" value="F:DNA-binding transcription factor activity"/>
    <property type="evidence" value="ECO:0007669"/>
    <property type="project" value="TreeGrafter"/>
</dbReference>
<keyword evidence="4" id="KW-1185">Reference proteome</keyword>
<name>A0A8H6INP3_9PEZI</name>
<dbReference type="GO" id="GO:0000976">
    <property type="term" value="F:transcription cis-regulatory region binding"/>
    <property type="evidence" value="ECO:0007669"/>
    <property type="project" value="TreeGrafter"/>
</dbReference>
<evidence type="ECO:0000313" key="3">
    <source>
        <dbReference type="EMBL" id="KAF6788756.1"/>
    </source>
</evidence>
<keyword evidence="2" id="KW-0539">Nucleus</keyword>
<organism evidence="3 4">
    <name type="scientific">Colletotrichum sojae</name>
    <dbReference type="NCBI Taxonomy" id="2175907"/>
    <lineage>
        <taxon>Eukaryota</taxon>
        <taxon>Fungi</taxon>
        <taxon>Dikarya</taxon>
        <taxon>Ascomycota</taxon>
        <taxon>Pezizomycotina</taxon>
        <taxon>Sordariomycetes</taxon>
        <taxon>Hypocreomycetidae</taxon>
        <taxon>Glomerellales</taxon>
        <taxon>Glomerellaceae</taxon>
        <taxon>Colletotrichum</taxon>
        <taxon>Colletotrichum orchidearum species complex</taxon>
    </lineage>
</organism>
<dbReference type="GO" id="GO:0005634">
    <property type="term" value="C:nucleus"/>
    <property type="evidence" value="ECO:0007669"/>
    <property type="project" value="UniProtKB-SubCell"/>
</dbReference>
<dbReference type="PANTHER" id="PTHR37534">
    <property type="entry name" value="TRANSCRIPTIONAL ACTIVATOR PROTEIN UGA3"/>
    <property type="match status" value="1"/>
</dbReference>
<evidence type="ECO:0000313" key="4">
    <source>
        <dbReference type="Proteomes" id="UP000652219"/>
    </source>
</evidence>
<evidence type="ECO:0000256" key="2">
    <source>
        <dbReference type="ARBA" id="ARBA00023242"/>
    </source>
</evidence>
<dbReference type="GO" id="GO:0045944">
    <property type="term" value="P:positive regulation of transcription by RNA polymerase II"/>
    <property type="evidence" value="ECO:0007669"/>
    <property type="project" value="TreeGrafter"/>
</dbReference>
<accession>A0A8H6INP3</accession>
<dbReference type="EMBL" id="WIGN01000553">
    <property type="protein sequence ID" value="KAF6788756.1"/>
    <property type="molecule type" value="Genomic_DNA"/>
</dbReference>
<reference evidence="3 4" key="1">
    <citation type="journal article" date="2020" name="Phytopathology">
        <title>Genome Sequence Resources of Colletotrichum truncatum, C. plurivorum, C. musicola, and C. sojae: Four Species Pathogenic to Soybean (Glycine max).</title>
        <authorList>
            <person name="Rogerio F."/>
            <person name="Boufleur T.R."/>
            <person name="Ciampi-Guillardi M."/>
            <person name="Sukno S.A."/>
            <person name="Thon M.R."/>
            <person name="Massola Junior N.S."/>
            <person name="Baroncelli R."/>
        </authorList>
    </citation>
    <scope>NUCLEOTIDE SEQUENCE [LARGE SCALE GENOMIC DNA]</scope>
    <source>
        <strain evidence="3 4">LFN0009</strain>
    </source>
</reference>
<dbReference type="PANTHER" id="PTHR37534:SF7">
    <property type="entry name" value="TRANSCRIPTIONAL ACTIVATOR PROTEIN UGA3"/>
    <property type="match status" value="1"/>
</dbReference>